<name>A0A9X1FWX0_9RHOB</name>
<comment type="caution">
    <text evidence="3">The sequence shown here is derived from an EMBL/GenBank/DDBJ whole genome shotgun (WGS) entry which is preliminary data.</text>
</comment>
<dbReference type="PANTHER" id="PTHR11773:SF1">
    <property type="entry name" value="GLYCINE DEHYDROGENASE (DECARBOXYLATING), MITOCHONDRIAL"/>
    <property type="match status" value="1"/>
</dbReference>
<gene>
    <name evidence="3" type="primary">gcvPB</name>
    <name evidence="3" type="ORF">KX928_11520</name>
</gene>
<dbReference type="NCBIfam" id="NF003346">
    <property type="entry name" value="PRK04366.1"/>
    <property type="match status" value="1"/>
</dbReference>
<protein>
    <submittedName>
        <fullName evidence="3">Aminomethyl-transferring glycine dehydrogenase subunit GcvPB</fullName>
        <ecNumber evidence="3">1.4.4.2</ecNumber>
    </submittedName>
</protein>
<reference evidence="3" key="1">
    <citation type="submission" date="2021-07" db="EMBL/GenBank/DDBJ databases">
        <title>Roseobacter insulae sp. nov., isolated from a tidal flat.</title>
        <authorList>
            <person name="Park S."/>
            <person name="Yoon J.-H."/>
        </authorList>
    </citation>
    <scope>NUCLEOTIDE SEQUENCE</scope>
    <source>
        <strain evidence="3">YSTF-M11</strain>
    </source>
</reference>
<dbReference type="RefSeq" id="WP_219502235.1">
    <property type="nucleotide sequence ID" value="NZ_JAHXDN010000003.1"/>
</dbReference>
<dbReference type="GO" id="GO:0004375">
    <property type="term" value="F:glycine dehydrogenase (decarboxylating) activity"/>
    <property type="evidence" value="ECO:0007669"/>
    <property type="project" value="UniProtKB-EC"/>
</dbReference>
<dbReference type="Pfam" id="PF00266">
    <property type="entry name" value="Aminotran_5"/>
    <property type="match status" value="1"/>
</dbReference>
<dbReference type="GO" id="GO:0005960">
    <property type="term" value="C:glycine cleavage complex"/>
    <property type="evidence" value="ECO:0007669"/>
    <property type="project" value="TreeGrafter"/>
</dbReference>
<dbReference type="EMBL" id="JAHXDN010000003">
    <property type="protein sequence ID" value="MBW4708413.1"/>
    <property type="molecule type" value="Genomic_DNA"/>
</dbReference>
<dbReference type="GO" id="GO:0019464">
    <property type="term" value="P:glycine decarboxylation via glycine cleavage system"/>
    <property type="evidence" value="ECO:0007669"/>
    <property type="project" value="TreeGrafter"/>
</dbReference>
<evidence type="ECO:0000313" key="3">
    <source>
        <dbReference type="EMBL" id="MBW4708413.1"/>
    </source>
</evidence>
<keyword evidence="4" id="KW-1185">Reference proteome</keyword>
<accession>A0A9X1FWX0</accession>
<dbReference type="GO" id="GO:0016594">
    <property type="term" value="F:glycine binding"/>
    <property type="evidence" value="ECO:0007669"/>
    <property type="project" value="TreeGrafter"/>
</dbReference>
<sequence length="519" mass="57223">MTRIPEFRAAKWNEPVVMEMGRPGARGQLFPTPEDEVNEAVGTDLIPGGMARKDRPELPEITEFEAQRHYLHLSQMTLGMMGISLFGTCTMKYNSKTAEYATLRPELAEVHPYQHPDTLQGVLEIIHDFDSILRSLSGMDQFIFQAGGGADAAYTMTAVARAYWQDRGMLGQRTEMVTSVQAHPCNPATAAAAGFKVVNLPLEENGYPSLDALKAAVSEKTALIMINNPDDMGIYNPEIKEWVKVAKEAGALCFYDHANFNGVMGKLSARELGFDACMFMLHKTFGAPKAGGGPAVGAYGCTDALAPYLPCPVVVKEGDRYILDEDRPKSAGKVREFWGNVPQVVKAYAWSRAMGADGIELASDISVVANNYMDKKLGEIPGLEISNPSLDIHRMEMTRWSLGPLTEETGVSTVDFANRMADYGIDPYWMSHEPWIVAEPFTPEAGELWSKEDIDTWIGVIAQIAEEARTDPDMVKTAPHNQAIAQVRGDAFEDPARWAMTWRAYQRKIRGASKAEDVA</sequence>
<dbReference type="GO" id="GO:0030170">
    <property type="term" value="F:pyridoxal phosphate binding"/>
    <property type="evidence" value="ECO:0007669"/>
    <property type="project" value="TreeGrafter"/>
</dbReference>
<proteinExistence type="predicted"/>
<dbReference type="PANTHER" id="PTHR11773">
    <property type="entry name" value="GLYCINE DEHYDROGENASE, DECARBOXYLATING"/>
    <property type="match status" value="1"/>
</dbReference>
<feature type="domain" description="Aminotransferase class V" evidence="2">
    <location>
        <begin position="155"/>
        <end position="287"/>
    </location>
</feature>
<dbReference type="GO" id="GO:0005829">
    <property type="term" value="C:cytosol"/>
    <property type="evidence" value="ECO:0007669"/>
    <property type="project" value="TreeGrafter"/>
</dbReference>
<dbReference type="AlphaFoldDB" id="A0A9X1FWX0"/>
<evidence type="ECO:0000313" key="4">
    <source>
        <dbReference type="Proteomes" id="UP001138661"/>
    </source>
</evidence>
<dbReference type="EC" id="1.4.4.2" evidence="3"/>
<dbReference type="InterPro" id="IPR000192">
    <property type="entry name" value="Aminotrans_V_dom"/>
</dbReference>
<keyword evidence="1" id="KW-0663">Pyridoxal phosphate</keyword>
<keyword evidence="3" id="KW-0560">Oxidoreductase</keyword>
<evidence type="ECO:0000256" key="1">
    <source>
        <dbReference type="ARBA" id="ARBA00022898"/>
    </source>
</evidence>
<evidence type="ECO:0000259" key="2">
    <source>
        <dbReference type="Pfam" id="PF00266"/>
    </source>
</evidence>
<organism evidence="3 4">
    <name type="scientific">Roseobacter insulae</name>
    <dbReference type="NCBI Taxonomy" id="2859783"/>
    <lineage>
        <taxon>Bacteria</taxon>
        <taxon>Pseudomonadati</taxon>
        <taxon>Pseudomonadota</taxon>
        <taxon>Alphaproteobacteria</taxon>
        <taxon>Rhodobacterales</taxon>
        <taxon>Roseobacteraceae</taxon>
        <taxon>Roseobacter</taxon>
    </lineage>
</organism>
<dbReference type="InterPro" id="IPR020581">
    <property type="entry name" value="GDC_P"/>
</dbReference>
<dbReference type="Proteomes" id="UP001138661">
    <property type="component" value="Unassembled WGS sequence"/>
</dbReference>